<evidence type="ECO:0000256" key="13">
    <source>
        <dbReference type="SAM" id="MobiDB-lite"/>
    </source>
</evidence>
<dbReference type="PANTHER" id="PTHR34182:SF1">
    <property type="entry name" value="PROTEIN-EXPORT MEMBRANE PROTEIN SECG"/>
    <property type="match status" value="1"/>
</dbReference>
<evidence type="ECO:0000313" key="14">
    <source>
        <dbReference type="EMBL" id="QJE72861.1"/>
    </source>
</evidence>
<feature type="region of interest" description="Disordered" evidence="13">
    <location>
        <begin position="82"/>
        <end position="115"/>
    </location>
</feature>
<organism evidence="14 15">
    <name type="scientific">Aerophototrophica crusticola</name>
    <dbReference type="NCBI Taxonomy" id="1709002"/>
    <lineage>
        <taxon>Bacteria</taxon>
        <taxon>Pseudomonadati</taxon>
        <taxon>Pseudomonadota</taxon>
        <taxon>Alphaproteobacteria</taxon>
        <taxon>Rhodospirillales</taxon>
        <taxon>Rhodospirillaceae</taxon>
        <taxon>Aerophototrophica</taxon>
    </lineage>
</organism>
<evidence type="ECO:0000256" key="6">
    <source>
        <dbReference type="ARBA" id="ARBA00022692"/>
    </source>
</evidence>
<keyword evidence="6 12" id="KW-0812">Transmembrane</keyword>
<comment type="similarity">
    <text evidence="2 12">Belongs to the SecG family.</text>
</comment>
<evidence type="ECO:0000256" key="7">
    <source>
        <dbReference type="ARBA" id="ARBA00022927"/>
    </source>
</evidence>
<dbReference type="Proteomes" id="UP000501891">
    <property type="component" value="Chromosome"/>
</dbReference>
<evidence type="ECO:0000256" key="10">
    <source>
        <dbReference type="ARBA" id="ARBA00023136"/>
    </source>
</evidence>
<reference evidence="14" key="1">
    <citation type="submission" date="2020-04" db="EMBL/GenBank/DDBJ databases">
        <title>A desert anoxygenic phototrophic bacterium fixes CO2 using RubisCO under aerobic conditions.</title>
        <authorList>
            <person name="Tang K."/>
        </authorList>
    </citation>
    <scope>NUCLEOTIDE SEQUENCE [LARGE SCALE GENOMIC DNA]</scope>
    <source>
        <strain evidence="14">MIMtkB3</strain>
    </source>
</reference>
<evidence type="ECO:0000256" key="12">
    <source>
        <dbReference type="RuleBase" id="RU365087"/>
    </source>
</evidence>
<keyword evidence="4 12" id="KW-0813">Transport</keyword>
<evidence type="ECO:0000256" key="8">
    <source>
        <dbReference type="ARBA" id="ARBA00022989"/>
    </source>
</evidence>
<dbReference type="PRINTS" id="PR01651">
    <property type="entry name" value="SECGEXPORT"/>
</dbReference>
<comment type="function">
    <text evidence="11 12">Involved in protein export. Participates in an early event of protein translocation.</text>
</comment>
<proteinExistence type="inferred from homology"/>
<comment type="subcellular location">
    <subcellularLocation>
        <location evidence="1 12">Cell membrane</location>
        <topology evidence="1 12">Multi-pass membrane protein</topology>
    </subcellularLocation>
</comment>
<dbReference type="KEGG" id="acru:HHL28_06935"/>
<keyword evidence="8 12" id="KW-1133">Transmembrane helix</keyword>
<protein>
    <recommendedName>
        <fullName evidence="3 12">Protein-export membrane protein SecG</fullName>
    </recommendedName>
</protein>
<evidence type="ECO:0000256" key="5">
    <source>
        <dbReference type="ARBA" id="ARBA00022475"/>
    </source>
</evidence>
<keyword evidence="5 12" id="KW-1003">Cell membrane</keyword>
<evidence type="ECO:0000256" key="9">
    <source>
        <dbReference type="ARBA" id="ARBA00023010"/>
    </source>
</evidence>
<dbReference type="GO" id="GO:0009306">
    <property type="term" value="P:protein secretion"/>
    <property type="evidence" value="ECO:0007669"/>
    <property type="project" value="UniProtKB-UniRule"/>
</dbReference>
<feature type="compositionally biased region" description="Low complexity" evidence="13">
    <location>
        <begin position="83"/>
        <end position="99"/>
    </location>
</feature>
<keyword evidence="9 12" id="KW-0811">Translocation</keyword>
<keyword evidence="15" id="KW-1185">Reference proteome</keyword>
<dbReference type="GO" id="GO:0043952">
    <property type="term" value="P:protein transport by the Sec complex"/>
    <property type="evidence" value="ECO:0007669"/>
    <property type="project" value="TreeGrafter"/>
</dbReference>
<dbReference type="GO" id="GO:0005886">
    <property type="term" value="C:plasma membrane"/>
    <property type="evidence" value="ECO:0007669"/>
    <property type="project" value="UniProtKB-SubCell"/>
</dbReference>
<dbReference type="EMBL" id="CP051775">
    <property type="protein sequence ID" value="QJE72861.1"/>
    <property type="molecule type" value="Genomic_DNA"/>
</dbReference>
<gene>
    <name evidence="14" type="primary">secG</name>
    <name evidence="14" type="ORF">HHL28_06935</name>
</gene>
<accession>A0A858R630</accession>
<name>A0A858R630_9PROT</name>
<evidence type="ECO:0000256" key="4">
    <source>
        <dbReference type="ARBA" id="ARBA00022448"/>
    </source>
</evidence>
<keyword evidence="7 12" id="KW-0653">Protein transport</keyword>
<sequence>MEKVVLVIHLLIASALVGVVLVQKSEGGGLGLGGGTMGGFMTARGSANLLTRMTAILAAAFFTTSLLLAILAGNAREGRSIFDQVPPAAPSAPAGDAAPATPPATPAQPAVPSGQ</sequence>
<comment type="caution">
    <text evidence="12">Lacks conserved residue(s) required for the propagation of feature annotation.</text>
</comment>
<dbReference type="PANTHER" id="PTHR34182">
    <property type="entry name" value="PROTEIN-EXPORT MEMBRANE PROTEIN SECG"/>
    <property type="match status" value="1"/>
</dbReference>
<dbReference type="AlphaFoldDB" id="A0A858R630"/>
<feature type="transmembrane region" description="Helical" evidence="12">
    <location>
        <begin position="51"/>
        <end position="72"/>
    </location>
</feature>
<dbReference type="InterPro" id="IPR004692">
    <property type="entry name" value="SecG"/>
</dbReference>
<dbReference type="GO" id="GO:0015450">
    <property type="term" value="F:protein-transporting ATPase activity"/>
    <property type="evidence" value="ECO:0007669"/>
    <property type="project" value="UniProtKB-UniRule"/>
</dbReference>
<keyword evidence="10 12" id="KW-0472">Membrane</keyword>
<evidence type="ECO:0000256" key="2">
    <source>
        <dbReference type="ARBA" id="ARBA00008445"/>
    </source>
</evidence>
<evidence type="ECO:0000256" key="3">
    <source>
        <dbReference type="ARBA" id="ARBA00017876"/>
    </source>
</evidence>
<evidence type="ECO:0000256" key="1">
    <source>
        <dbReference type="ARBA" id="ARBA00004651"/>
    </source>
</evidence>
<evidence type="ECO:0000256" key="11">
    <source>
        <dbReference type="ARBA" id="ARBA00025182"/>
    </source>
</evidence>
<dbReference type="GO" id="GO:0065002">
    <property type="term" value="P:intracellular protein transmembrane transport"/>
    <property type="evidence" value="ECO:0007669"/>
    <property type="project" value="TreeGrafter"/>
</dbReference>
<evidence type="ECO:0000313" key="15">
    <source>
        <dbReference type="Proteomes" id="UP000501891"/>
    </source>
</evidence>
<dbReference type="Pfam" id="PF03840">
    <property type="entry name" value="SecG"/>
    <property type="match status" value="1"/>
</dbReference>
<dbReference type="NCBIfam" id="TIGR00810">
    <property type="entry name" value="secG"/>
    <property type="match status" value="1"/>
</dbReference>